<proteinExistence type="predicted"/>
<reference evidence="1 2" key="1">
    <citation type="submission" date="2022-12" db="EMBL/GenBank/DDBJ databases">
        <title>Chromosome-scale assembly of the Ensete ventricosum genome.</title>
        <authorList>
            <person name="Dussert Y."/>
            <person name="Stocks J."/>
            <person name="Wendawek A."/>
            <person name="Woldeyes F."/>
            <person name="Nichols R.A."/>
            <person name="Borrell J.S."/>
        </authorList>
    </citation>
    <scope>NUCLEOTIDE SEQUENCE [LARGE SCALE GENOMIC DNA]</scope>
    <source>
        <strain evidence="2">cv. Maze</strain>
        <tissue evidence="1">Seeds</tissue>
    </source>
</reference>
<organism evidence="1 2">
    <name type="scientific">Ensete ventricosum</name>
    <name type="common">Abyssinian banana</name>
    <name type="synonym">Musa ensete</name>
    <dbReference type="NCBI Taxonomy" id="4639"/>
    <lineage>
        <taxon>Eukaryota</taxon>
        <taxon>Viridiplantae</taxon>
        <taxon>Streptophyta</taxon>
        <taxon>Embryophyta</taxon>
        <taxon>Tracheophyta</taxon>
        <taxon>Spermatophyta</taxon>
        <taxon>Magnoliopsida</taxon>
        <taxon>Liliopsida</taxon>
        <taxon>Zingiberales</taxon>
        <taxon>Musaceae</taxon>
        <taxon>Ensete</taxon>
    </lineage>
</organism>
<accession>A0AAV8PYN5</accession>
<dbReference type="EMBL" id="JAQQAF010000008">
    <property type="protein sequence ID" value="KAJ8464254.1"/>
    <property type="molecule type" value="Genomic_DNA"/>
</dbReference>
<protein>
    <submittedName>
        <fullName evidence="1">Uncharacterized protein</fullName>
    </submittedName>
</protein>
<dbReference type="Proteomes" id="UP001222027">
    <property type="component" value="Unassembled WGS sequence"/>
</dbReference>
<keyword evidence="2" id="KW-1185">Reference proteome</keyword>
<dbReference type="AlphaFoldDB" id="A0AAV8PYN5"/>
<comment type="caution">
    <text evidence="1">The sequence shown here is derived from an EMBL/GenBank/DDBJ whole genome shotgun (WGS) entry which is preliminary data.</text>
</comment>
<name>A0AAV8PYN5_ENSVE</name>
<gene>
    <name evidence="1" type="ORF">OPV22_026806</name>
</gene>
<evidence type="ECO:0000313" key="1">
    <source>
        <dbReference type="EMBL" id="KAJ8464254.1"/>
    </source>
</evidence>
<sequence>MLVDPASPRTVVRSRAAGPAAALRNSGNKGGSIRRPSFVVWAIGGRRILPDLAYAVKTPGCRLLRVLLLIPRLRGPSVELPFLEAYRGGVKNEALS</sequence>
<evidence type="ECO:0000313" key="2">
    <source>
        <dbReference type="Proteomes" id="UP001222027"/>
    </source>
</evidence>